<name>A0ABY7QK01_9ACTN</name>
<protein>
    <submittedName>
        <fullName evidence="1">Uncharacterized protein</fullName>
    </submittedName>
</protein>
<proteinExistence type="predicted"/>
<organism evidence="1 2">
    <name type="scientific">Kitasatospora cathayae</name>
    <dbReference type="NCBI Taxonomy" id="3004092"/>
    <lineage>
        <taxon>Bacteria</taxon>
        <taxon>Bacillati</taxon>
        <taxon>Actinomycetota</taxon>
        <taxon>Actinomycetes</taxon>
        <taxon>Kitasatosporales</taxon>
        <taxon>Streptomycetaceae</taxon>
        <taxon>Kitasatospora</taxon>
    </lineage>
</organism>
<dbReference type="Proteomes" id="UP001212821">
    <property type="component" value="Plasmid punmamed4"/>
</dbReference>
<keyword evidence="2" id="KW-1185">Reference proteome</keyword>
<geneLocation type="plasmid" evidence="1 2">
    <name>punmamed4</name>
</geneLocation>
<reference evidence="1 2" key="1">
    <citation type="submission" date="2022-12" db="EMBL/GenBank/DDBJ databases">
        <title>HUAS 3-15.</title>
        <authorList>
            <person name="Mo P."/>
        </authorList>
    </citation>
    <scope>NUCLEOTIDE SEQUENCE [LARGE SCALE GENOMIC DNA]</scope>
    <source>
        <strain evidence="1 2">HUAS 3-15</strain>
        <plasmid evidence="1 2">punmamed4</plasmid>
    </source>
</reference>
<dbReference type="EMBL" id="CP115453">
    <property type="protein sequence ID" value="WBP92196.1"/>
    <property type="molecule type" value="Genomic_DNA"/>
</dbReference>
<evidence type="ECO:0000313" key="1">
    <source>
        <dbReference type="EMBL" id="WBP92196.1"/>
    </source>
</evidence>
<sequence>MDLTPYEGESWLHKPGKDMTEDELIRAAVAHDEAGEYRHAEIYMNIRIRRFIDPTWDPDGIYGTEEPPAC</sequence>
<evidence type="ECO:0000313" key="2">
    <source>
        <dbReference type="Proteomes" id="UP001212821"/>
    </source>
</evidence>
<keyword evidence="1" id="KW-0614">Plasmid</keyword>
<dbReference type="RefSeq" id="WP_270151943.1">
    <property type="nucleotide sequence ID" value="NZ_CP115453.1"/>
</dbReference>
<accession>A0ABY7QK01</accession>
<gene>
    <name evidence="1" type="ORF">O1G21_41035</name>
</gene>